<dbReference type="AlphaFoldDB" id="A0AAJ6K426"/>
<dbReference type="Proteomes" id="UP001238155">
    <property type="component" value="Chromosome"/>
</dbReference>
<proteinExistence type="predicted"/>
<evidence type="ECO:0000313" key="1">
    <source>
        <dbReference type="EMBL" id="WHQ80675.1"/>
    </source>
</evidence>
<gene>
    <name evidence="1" type="ORF">QFF56_03040</name>
</gene>
<name>A0AAJ6K426_9LACO</name>
<organism evidence="1 2">
    <name type="scientific">Ligilactobacillus animalis</name>
    <dbReference type="NCBI Taxonomy" id="1605"/>
    <lineage>
        <taxon>Bacteria</taxon>
        <taxon>Bacillati</taxon>
        <taxon>Bacillota</taxon>
        <taxon>Bacilli</taxon>
        <taxon>Lactobacillales</taxon>
        <taxon>Lactobacillaceae</taxon>
        <taxon>Ligilactobacillus</taxon>
    </lineage>
</organism>
<dbReference type="EMBL" id="CP123751">
    <property type="protein sequence ID" value="WHQ80675.1"/>
    <property type="molecule type" value="Genomic_DNA"/>
</dbReference>
<protein>
    <submittedName>
        <fullName evidence="1">Uncharacterized protein</fullName>
    </submittedName>
</protein>
<sequence length="122" mass="13601">MLIYCFDEATKKFAYTDVIDDSEQVPVNATTVAPVNEDGTGMYAPTWNGTNWVSMSQEEFQEKYEQQQKPDDVPAITESQKQEAQYMLELAKMKANIAANSKTIAALTKQLAQTALNNKGVQ</sequence>
<accession>A0AAJ6K426</accession>
<dbReference type="RefSeq" id="WP_283534867.1">
    <property type="nucleotide sequence ID" value="NZ_CP123751.1"/>
</dbReference>
<evidence type="ECO:0000313" key="2">
    <source>
        <dbReference type="Proteomes" id="UP001238155"/>
    </source>
</evidence>
<reference evidence="1" key="1">
    <citation type="submission" date="2023-04" db="EMBL/GenBank/DDBJ databases">
        <title>Four porcine-derived lactic acid bacteria strains analyses and their evaluation as potential probiotics based on genomics.</title>
        <authorList>
            <person name="Niu D."/>
        </authorList>
    </citation>
    <scope>NUCLEOTIDE SEQUENCE</scope>
    <source>
        <strain evidence="1">ZSB1</strain>
    </source>
</reference>